<evidence type="ECO:0000259" key="3">
    <source>
        <dbReference type="Pfam" id="PF19040"/>
    </source>
</evidence>
<sequence length="658" mass="73016">MKYRHEIDGLRAIAVCAVLANHFFGAAFPNGYLGVDIFFVISGYVITGSLKGRRDQELWPFLAGFYSRRIKRLIPALSVCILVSSLLISLVNPLPASYLITGMFALVGFANVSLYADTTNYFSNAASLNPFTHTWSLGVEEQFYFVFPLIFWMGIHVLPRQIAIFIFFLMTLTSGVAWLILSNNNNMMAFYIVFYRFWEIGLGVLVYLATQQFSEKVDLSKAAKWAALLAVVGIAYAPFAIEARLATMGAVFGTAIVLLAVGQMRTKIALLEMRIPRYLGKVSYSLYLWHWPVAVMLSWTLGLSPIYGLLGLMLSIAIADLSYRWLEKPLRSAHWANSAAGELRVGLLSMAGIGGVLLINMLYLQPFLFLGERPNLIKDGIDTLVTPYQSESGAVWEGASCILATKEQIGTRIDPANCSIGAPYETANRRVLVLGNSYSAAFAAAFDGEIQTEGTTFILTSSWGASPIFQVEINGPFKELNEYYWTDIVPNLIDGLEPNDQVLLVSDLAFLVPQYQSDPDHIMIQQFEAGLLRLSESLVEKGIGLATFGPLPFAREANCEPVLAMPQWYAPVGGPCKFHSRFDTLERQKPLRTMLTDLDKEGILKLIDIFDVFCPSEVCSYLTPEGVMMFRDVYSHPSDEAAQLVRPAIQQWLAGLGE</sequence>
<keyword evidence="4" id="KW-0378">Hydrolase</keyword>
<feature type="transmembrane region" description="Helical" evidence="1">
    <location>
        <begin position="162"/>
        <end position="181"/>
    </location>
</feature>
<accession>A0A1G9Q9R3</accession>
<feature type="domain" description="SGNH" evidence="3">
    <location>
        <begin position="414"/>
        <end position="650"/>
    </location>
</feature>
<keyword evidence="5" id="KW-1185">Reference proteome</keyword>
<keyword evidence="4" id="KW-0808">Transferase</keyword>
<feature type="domain" description="Acyltransferase 3" evidence="2">
    <location>
        <begin position="5"/>
        <end position="323"/>
    </location>
</feature>
<feature type="transmembrane region" description="Helical" evidence="1">
    <location>
        <begin position="306"/>
        <end position="326"/>
    </location>
</feature>
<dbReference type="InterPro" id="IPR043968">
    <property type="entry name" value="SGNH"/>
</dbReference>
<dbReference type="PANTHER" id="PTHR23028">
    <property type="entry name" value="ACETYLTRANSFERASE"/>
    <property type="match status" value="1"/>
</dbReference>
<dbReference type="Pfam" id="PF01757">
    <property type="entry name" value="Acyl_transf_3"/>
    <property type="match status" value="1"/>
</dbReference>
<dbReference type="GO" id="GO:0016747">
    <property type="term" value="F:acyltransferase activity, transferring groups other than amino-acyl groups"/>
    <property type="evidence" value="ECO:0007669"/>
    <property type="project" value="InterPro"/>
</dbReference>
<feature type="transmembrane region" description="Helical" evidence="1">
    <location>
        <begin position="282"/>
        <end position="300"/>
    </location>
</feature>
<proteinExistence type="predicted"/>
<name>A0A1G9Q9R3_9RHOB</name>
<feature type="transmembrane region" description="Helical" evidence="1">
    <location>
        <begin position="187"/>
        <end position="210"/>
    </location>
</feature>
<evidence type="ECO:0000313" key="4">
    <source>
        <dbReference type="EMBL" id="SDM07822.1"/>
    </source>
</evidence>
<dbReference type="InterPro" id="IPR002656">
    <property type="entry name" value="Acyl_transf_3_dom"/>
</dbReference>
<keyword evidence="1" id="KW-1133">Transmembrane helix</keyword>
<evidence type="ECO:0000256" key="1">
    <source>
        <dbReference type="SAM" id="Phobius"/>
    </source>
</evidence>
<dbReference type="GO" id="GO:0009103">
    <property type="term" value="P:lipopolysaccharide biosynthetic process"/>
    <property type="evidence" value="ECO:0007669"/>
    <property type="project" value="TreeGrafter"/>
</dbReference>
<feature type="transmembrane region" description="Helical" evidence="1">
    <location>
        <begin position="347"/>
        <end position="369"/>
    </location>
</feature>
<dbReference type="AlphaFoldDB" id="A0A1G9Q9R3"/>
<keyword evidence="1" id="KW-0812">Transmembrane</keyword>
<reference evidence="4 5" key="1">
    <citation type="submission" date="2016-10" db="EMBL/GenBank/DDBJ databases">
        <authorList>
            <person name="de Groot N.N."/>
        </authorList>
    </citation>
    <scope>NUCLEOTIDE SEQUENCE [LARGE SCALE GENOMIC DNA]</scope>
    <source>
        <strain evidence="4 5">DSM 25294</strain>
    </source>
</reference>
<dbReference type="GO" id="GO:0016787">
    <property type="term" value="F:hydrolase activity"/>
    <property type="evidence" value="ECO:0007669"/>
    <property type="project" value="UniProtKB-KW"/>
</dbReference>
<dbReference type="Pfam" id="PF19040">
    <property type="entry name" value="SGNH"/>
    <property type="match status" value="1"/>
</dbReference>
<protein>
    <submittedName>
        <fullName evidence="4">Peptidoglycan/LPS O-acetylase OafA/YrhL, contains acyltransferase and SGNH-hydrolase domains</fullName>
    </submittedName>
</protein>
<dbReference type="InterPro" id="IPR050879">
    <property type="entry name" value="Acyltransferase_3"/>
</dbReference>
<dbReference type="PANTHER" id="PTHR23028:SF53">
    <property type="entry name" value="ACYL_TRANSF_3 DOMAIN-CONTAINING PROTEIN"/>
    <property type="match status" value="1"/>
</dbReference>
<gene>
    <name evidence="4" type="ORF">SAMN04488026_11641</name>
</gene>
<dbReference type="RefSeq" id="WP_093165162.1">
    <property type="nucleotide sequence ID" value="NZ_FNEK01000164.1"/>
</dbReference>
<feature type="transmembrane region" description="Helical" evidence="1">
    <location>
        <begin position="73"/>
        <end position="91"/>
    </location>
</feature>
<dbReference type="OrthoDB" id="9796461at2"/>
<feature type="transmembrane region" description="Helical" evidence="1">
    <location>
        <begin position="97"/>
        <end position="116"/>
    </location>
</feature>
<keyword evidence="4" id="KW-0012">Acyltransferase</keyword>
<feature type="transmembrane region" description="Helical" evidence="1">
    <location>
        <begin position="34"/>
        <end position="52"/>
    </location>
</feature>
<feature type="transmembrane region" description="Helical" evidence="1">
    <location>
        <begin position="12"/>
        <end position="28"/>
    </location>
</feature>
<evidence type="ECO:0000259" key="2">
    <source>
        <dbReference type="Pfam" id="PF01757"/>
    </source>
</evidence>
<dbReference type="GO" id="GO:0016020">
    <property type="term" value="C:membrane"/>
    <property type="evidence" value="ECO:0007669"/>
    <property type="project" value="TreeGrafter"/>
</dbReference>
<dbReference type="EMBL" id="FNEK01000164">
    <property type="protein sequence ID" value="SDM07822.1"/>
    <property type="molecule type" value="Genomic_DNA"/>
</dbReference>
<dbReference type="Proteomes" id="UP000199382">
    <property type="component" value="Unassembled WGS sequence"/>
</dbReference>
<feature type="transmembrane region" description="Helical" evidence="1">
    <location>
        <begin position="245"/>
        <end position="262"/>
    </location>
</feature>
<keyword evidence="1" id="KW-0472">Membrane</keyword>
<evidence type="ECO:0000313" key="5">
    <source>
        <dbReference type="Proteomes" id="UP000199382"/>
    </source>
</evidence>
<feature type="transmembrane region" description="Helical" evidence="1">
    <location>
        <begin position="222"/>
        <end position="239"/>
    </location>
</feature>
<organism evidence="4 5">
    <name type="scientific">Aliiruegeria lutimaris</name>
    <dbReference type="NCBI Taxonomy" id="571298"/>
    <lineage>
        <taxon>Bacteria</taxon>
        <taxon>Pseudomonadati</taxon>
        <taxon>Pseudomonadota</taxon>
        <taxon>Alphaproteobacteria</taxon>
        <taxon>Rhodobacterales</taxon>
        <taxon>Roseobacteraceae</taxon>
        <taxon>Aliiruegeria</taxon>
    </lineage>
</organism>